<name>A0A317Q558_9ENTR</name>
<organism evidence="1 2">
    <name type="scientific">Mangrovibacter plantisponsor</name>
    <dbReference type="NCBI Taxonomy" id="451513"/>
    <lineage>
        <taxon>Bacteria</taxon>
        <taxon>Pseudomonadati</taxon>
        <taxon>Pseudomonadota</taxon>
        <taxon>Gammaproteobacteria</taxon>
        <taxon>Enterobacterales</taxon>
        <taxon>Enterobacteriaceae</taxon>
        <taxon>Mangrovibacter</taxon>
    </lineage>
</organism>
<proteinExistence type="predicted"/>
<accession>A0A317Q558</accession>
<comment type="caution">
    <text evidence="1">The sequence shown here is derived from an EMBL/GenBank/DDBJ whole genome shotgun (WGS) entry which is preliminary data.</text>
</comment>
<evidence type="ECO:0000313" key="2">
    <source>
        <dbReference type="Proteomes" id="UP000246744"/>
    </source>
</evidence>
<reference evidence="1 2" key="1">
    <citation type="submission" date="2018-05" db="EMBL/GenBank/DDBJ databases">
        <title>Genomic Encyclopedia of Type Strains, Phase IV (KMG-IV): sequencing the most valuable type-strain genomes for metagenomic binning, comparative biology and taxonomic classification.</title>
        <authorList>
            <person name="Goeker M."/>
        </authorList>
    </citation>
    <scope>NUCLEOTIDE SEQUENCE [LARGE SCALE GENOMIC DNA]</scope>
    <source>
        <strain evidence="1 2">DSM 19579</strain>
    </source>
</reference>
<dbReference type="EMBL" id="QGTS01000002">
    <property type="protein sequence ID" value="PWW11724.1"/>
    <property type="molecule type" value="Genomic_DNA"/>
</dbReference>
<dbReference type="AlphaFoldDB" id="A0A317Q558"/>
<evidence type="ECO:0000313" key="1">
    <source>
        <dbReference type="EMBL" id="PWW11724.1"/>
    </source>
</evidence>
<gene>
    <name evidence="1" type="ORF">DES37_102335</name>
</gene>
<protein>
    <submittedName>
        <fullName evidence="1">Uncharacterized protein</fullName>
    </submittedName>
</protein>
<dbReference type="Proteomes" id="UP000246744">
    <property type="component" value="Unassembled WGS sequence"/>
</dbReference>
<sequence>MGVVLFAAILEQMLTDFSGFSAQHTGFPGTDC</sequence>
<keyword evidence="2" id="KW-1185">Reference proteome</keyword>